<comment type="function">
    <text evidence="8">Murein-degrading enzyme that degrades murein glycan strands and insoluble, high-molecular weight murein sacculi, with the concomitant formation of a 1,6-anhydromuramoyl product. Lytic transglycosylases (LTs) play an integral role in the metabolism of the peptidoglycan (PG) sacculus. Their lytic action creates space within the PG sacculus to allow for its expansion as well as for the insertion of various structures such as secretion systems and flagella.</text>
</comment>
<dbReference type="Proteomes" id="UP001201273">
    <property type="component" value="Unassembled WGS sequence"/>
</dbReference>
<dbReference type="SUPFAM" id="SSF53955">
    <property type="entry name" value="Lysozyme-like"/>
    <property type="match status" value="1"/>
</dbReference>
<dbReference type="InterPro" id="IPR023346">
    <property type="entry name" value="Lysozyme-like_dom_sf"/>
</dbReference>
<dbReference type="InterPro" id="IPR023703">
    <property type="entry name" value="MltF"/>
</dbReference>
<keyword evidence="5 8" id="KW-0998">Cell outer membrane</keyword>
<gene>
    <name evidence="8 10" type="primary">mltF</name>
    <name evidence="10" type="ORF">K6Y31_18315</name>
</gene>
<evidence type="ECO:0000256" key="5">
    <source>
        <dbReference type="ARBA" id="ARBA00023237"/>
    </source>
</evidence>
<dbReference type="CDD" id="cd13403">
    <property type="entry name" value="MLTF-like"/>
    <property type="match status" value="1"/>
</dbReference>
<comment type="subcellular location">
    <subcellularLocation>
        <location evidence="8">Cell outer membrane</location>
        <topology evidence="8">Peripheral membrane protein</topology>
    </subcellularLocation>
    <text evidence="8">Attached to the inner leaflet of the outer membrane.</text>
</comment>
<comment type="similarity">
    <text evidence="1">Belongs to the transglycosylase Slt family.</text>
</comment>
<dbReference type="InterPro" id="IPR000189">
    <property type="entry name" value="Transglyc_AS"/>
</dbReference>
<evidence type="ECO:0000259" key="9">
    <source>
        <dbReference type="SMART" id="SM00062"/>
    </source>
</evidence>
<dbReference type="PROSITE" id="PS51257">
    <property type="entry name" value="PROKAR_LIPOPROTEIN"/>
    <property type="match status" value="1"/>
</dbReference>
<dbReference type="GO" id="GO:0016829">
    <property type="term" value="F:lyase activity"/>
    <property type="evidence" value="ECO:0007669"/>
    <property type="project" value="UniProtKB-KW"/>
</dbReference>
<dbReference type="PROSITE" id="PS00922">
    <property type="entry name" value="TRANSGLYCOSYLASE"/>
    <property type="match status" value="1"/>
</dbReference>
<dbReference type="PANTHER" id="PTHR35936">
    <property type="entry name" value="MEMBRANE-BOUND LYTIC MUREIN TRANSGLYCOSYLASE F"/>
    <property type="match status" value="1"/>
</dbReference>
<dbReference type="Pfam" id="PF00497">
    <property type="entry name" value="SBP_bac_3"/>
    <property type="match status" value="1"/>
</dbReference>
<keyword evidence="6 8" id="KW-0456">Lyase</keyword>
<keyword evidence="4 8" id="KW-0472">Membrane</keyword>
<evidence type="ECO:0000256" key="7">
    <source>
        <dbReference type="ARBA" id="ARBA00023316"/>
    </source>
</evidence>
<dbReference type="InterPro" id="IPR001638">
    <property type="entry name" value="Solute-binding_3/MltF_N"/>
</dbReference>
<comment type="similarity">
    <text evidence="2">Belongs to the bacterial solute-binding protein 3 family.</text>
</comment>
<dbReference type="Gene3D" id="3.40.190.10">
    <property type="entry name" value="Periplasmic binding protein-like II"/>
    <property type="match status" value="2"/>
</dbReference>
<dbReference type="EC" id="4.2.2.n1" evidence="8"/>
<evidence type="ECO:0000256" key="1">
    <source>
        <dbReference type="ARBA" id="ARBA00007734"/>
    </source>
</evidence>
<evidence type="ECO:0000256" key="6">
    <source>
        <dbReference type="ARBA" id="ARBA00023239"/>
    </source>
</evidence>
<name>A0ABS8WGI9_9GAMM</name>
<dbReference type="EMBL" id="JAIMJA010000024">
    <property type="protein sequence ID" value="MCE2596741.1"/>
    <property type="molecule type" value="Genomic_DNA"/>
</dbReference>
<dbReference type="HAMAP" id="MF_02016">
    <property type="entry name" value="MltF"/>
    <property type="match status" value="1"/>
</dbReference>
<accession>A0ABS8WGI9</accession>
<feature type="chain" id="PRO_5044931045" description="Membrane-bound lytic murein transglycosylase F" evidence="8">
    <location>
        <begin position="21"/>
        <end position="504"/>
    </location>
</feature>
<comment type="catalytic activity">
    <reaction evidence="8">
        <text>Exolytic cleavage of the (1-&gt;4)-beta-glycosidic linkage between N-acetylmuramic acid (MurNAc) and N-acetylglucosamine (GlcNAc) residues in peptidoglycan, from either the reducing or the non-reducing ends of the peptidoglycan chains, with concomitant formation of a 1,6-anhydrobond in the MurNAc residue.</text>
        <dbReference type="EC" id="4.2.2.n1"/>
    </reaction>
</comment>
<comment type="caution">
    <text evidence="8">Lacks conserved residue(s) required for the propagation of feature annotation.</text>
</comment>
<comment type="similarity">
    <text evidence="8">In the N-terminal section; belongs to the bacterial solute-binding protein 3 family.</text>
</comment>
<keyword evidence="11" id="KW-1185">Reference proteome</keyword>
<feature type="region of interest" description="LT domain" evidence="8">
    <location>
        <begin position="262"/>
        <end position="504"/>
    </location>
</feature>
<comment type="domain">
    <text evidence="8">The N-terminal domain does not have lytic activity and probably modulates enzymatic activity. The C-terminal domain is the catalytic active domain.</text>
</comment>
<sequence length="504" mass="57064" precursor="true">MKTNSFITCFLLALTLLVSGCEPLQDFSQLQQIQQRGVLRVGTLNTPVSYVYDGDTLSGMDYELASDFANHLGVRLDMSPAYSLTELFNELDNGNIDIIAAGLTLTPERAEKYRSAPPFYNVSRTLVYRQGSTKPKDFSEVDDPILVLKDSGPEELLKQRKIQYPTLEWIATDDEDPMEILRMVADGEAAYAMVDDKVLARAQRYYPSLAEAFTLEKQLPVAWMLKKSIDDSLYSALIEFIGANHQSGHIAKLIERYFGHIEKFDFVDARSFLQRAETTLPRYRALFEKYQTEQFDWILLAAISYQESHWKPNARSPTGVRGMMMLTNDTADFMGVTNRLDPEQSIEGGAKYLTYLLGLIPDSVHKDEKIWFALAAYNLGFGHLMDARRLTKSIGKDQDNWADVKDVLPLLQRKQWHQRTRYGYARGGEARHYVNNIRQYQESLTWLIREQAKQALLAEQAALMQEQAKLDDNSSSATATLEQTSAAITLEQASAAGNTEIVTP</sequence>
<evidence type="ECO:0000313" key="10">
    <source>
        <dbReference type="EMBL" id="MCE2596741.1"/>
    </source>
</evidence>
<keyword evidence="7 8" id="KW-0961">Cell wall biogenesis/degradation</keyword>
<dbReference type="PANTHER" id="PTHR35936:SF32">
    <property type="entry name" value="MEMBRANE-BOUND LYTIC MUREIN TRANSGLYCOSYLASE F"/>
    <property type="match status" value="1"/>
</dbReference>
<proteinExistence type="inferred from homology"/>
<dbReference type="RefSeq" id="WP_233054408.1">
    <property type="nucleotide sequence ID" value="NZ_JAIMJA010000024.1"/>
</dbReference>
<dbReference type="Pfam" id="PF01464">
    <property type="entry name" value="SLT"/>
    <property type="match status" value="1"/>
</dbReference>
<evidence type="ECO:0000256" key="3">
    <source>
        <dbReference type="ARBA" id="ARBA00022729"/>
    </source>
</evidence>
<evidence type="ECO:0000256" key="2">
    <source>
        <dbReference type="ARBA" id="ARBA00010333"/>
    </source>
</evidence>
<feature type="active site" evidence="8">
    <location>
        <position position="307"/>
    </location>
</feature>
<organism evidence="10 11">
    <name type="scientific">Motilimonas cestriensis</name>
    <dbReference type="NCBI Taxonomy" id="2742685"/>
    <lineage>
        <taxon>Bacteria</taxon>
        <taxon>Pseudomonadati</taxon>
        <taxon>Pseudomonadota</taxon>
        <taxon>Gammaproteobacteria</taxon>
        <taxon>Alteromonadales</taxon>
        <taxon>Alteromonadales genera incertae sedis</taxon>
        <taxon>Motilimonas</taxon>
    </lineage>
</organism>
<keyword evidence="3 8" id="KW-0732">Signal</keyword>
<dbReference type="SUPFAM" id="SSF53850">
    <property type="entry name" value="Periplasmic binding protein-like II"/>
    <property type="match status" value="1"/>
</dbReference>
<dbReference type="CDD" id="cd01009">
    <property type="entry name" value="PBP2_YfhD_N"/>
    <property type="match status" value="1"/>
</dbReference>
<reference evidence="10 11" key="1">
    <citation type="journal article" date="2022" name="Environ. Microbiol. Rep.">
        <title>Eco-phylogenetic analyses reveal divergent evolution of vitamin B12 metabolism in the marine bacterial family 'Psychromonadaceae'.</title>
        <authorList>
            <person name="Jin X."/>
            <person name="Yang Y."/>
            <person name="Cao H."/>
            <person name="Gao B."/>
            <person name="Zhao Z."/>
        </authorList>
    </citation>
    <scope>NUCLEOTIDE SEQUENCE [LARGE SCALE GENOMIC DNA]</scope>
    <source>
        <strain evidence="10 11">MKS20</strain>
    </source>
</reference>
<evidence type="ECO:0000256" key="4">
    <source>
        <dbReference type="ARBA" id="ARBA00023136"/>
    </source>
</evidence>
<comment type="caution">
    <text evidence="10">The sequence shown here is derived from an EMBL/GenBank/DDBJ whole genome shotgun (WGS) entry which is preliminary data.</text>
</comment>
<dbReference type="InterPro" id="IPR008258">
    <property type="entry name" value="Transglycosylase_SLT_dom_1"/>
</dbReference>
<dbReference type="SMART" id="SM00062">
    <property type="entry name" value="PBPb"/>
    <property type="match status" value="1"/>
</dbReference>
<protein>
    <recommendedName>
        <fullName evidence="8">Membrane-bound lytic murein transglycosylase F</fullName>
        <ecNumber evidence="8">4.2.2.n1</ecNumber>
    </recommendedName>
    <alternativeName>
        <fullName evidence="8">Murein lyase F</fullName>
    </alternativeName>
</protein>
<feature type="domain" description="Solute-binding protein family 3/N-terminal" evidence="9">
    <location>
        <begin position="38"/>
        <end position="261"/>
    </location>
</feature>
<dbReference type="Gene3D" id="1.10.530.10">
    <property type="match status" value="1"/>
</dbReference>
<evidence type="ECO:0000256" key="8">
    <source>
        <dbReference type="HAMAP-Rule" id="MF_02016"/>
    </source>
</evidence>
<comment type="similarity">
    <text evidence="8">In the C-terminal section; belongs to the transglycosylase Slt family.</text>
</comment>
<feature type="signal peptide" evidence="8">
    <location>
        <begin position="1"/>
        <end position="20"/>
    </location>
</feature>
<dbReference type="NCBIfam" id="NF008112">
    <property type="entry name" value="PRK10859.1"/>
    <property type="match status" value="1"/>
</dbReference>
<evidence type="ECO:0000313" key="11">
    <source>
        <dbReference type="Proteomes" id="UP001201273"/>
    </source>
</evidence>